<organism evidence="9 10">
    <name type="scientific">Actinocorallia herbida</name>
    <dbReference type="NCBI Taxonomy" id="58109"/>
    <lineage>
        <taxon>Bacteria</taxon>
        <taxon>Bacillati</taxon>
        <taxon>Actinomycetota</taxon>
        <taxon>Actinomycetes</taxon>
        <taxon>Streptosporangiales</taxon>
        <taxon>Thermomonosporaceae</taxon>
        <taxon>Actinocorallia</taxon>
    </lineage>
</organism>
<dbReference type="GO" id="GO:0006508">
    <property type="term" value="P:proteolysis"/>
    <property type="evidence" value="ECO:0007669"/>
    <property type="project" value="UniProtKB-KW"/>
</dbReference>
<dbReference type="Gene3D" id="3.30.2010.10">
    <property type="entry name" value="Metalloproteases ('zincins'), catalytic domain"/>
    <property type="match status" value="1"/>
</dbReference>
<feature type="domain" description="Peptidase M48" evidence="8">
    <location>
        <begin position="115"/>
        <end position="176"/>
    </location>
</feature>
<evidence type="ECO:0000256" key="3">
    <source>
        <dbReference type="ARBA" id="ARBA00022801"/>
    </source>
</evidence>
<keyword evidence="4 6" id="KW-0862">Zinc</keyword>
<evidence type="ECO:0000313" key="10">
    <source>
        <dbReference type="Proteomes" id="UP000272400"/>
    </source>
</evidence>
<keyword evidence="5 6" id="KW-0482">Metalloprotease</keyword>
<feature type="transmembrane region" description="Helical" evidence="7">
    <location>
        <begin position="38"/>
        <end position="61"/>
    </location>
</feature>
<dbReference type="EMBL" id="RJKE01000001">
    <property type="protein sequence ID" value="ROO89030.1"/>
    <property type="molecule type" value="Genomic_DNA"/>
</dbReference>
<evidence type="ECO:0000259" key="8">
    <source>
        <dbReference type="Pfam" id="PF01435"/>
    </source>
</evidence>
<accession>A0A3N1D691</accession>
<dbReference type="AlphaFoldDB" id="A0A3N1D691"/>
<evidence type="ECO:0000256" key="6">
    <source>
        <dbReference type="RuleBase" id="RU003983"/>
    </source>
</evidence>
<proteinExistence type="inferred from homology"/>
<keyword evidence="7" id="KW-1133">Transmembrane helix</keyword>
<feature type="transmembrane region" description="Helical" evidence="7">
    <location>
        <begin position="6"/>
        <end position="26"/>
    </location>
</feature>
<dbReference type="Pfam" id="PF01435">
    <property type="entry name" value="Peptidase_M48"/>
    <property type="match status" value="1"/>
</dbReference>
<evidence type="ECO:0000256" key="4">
    <source>
        <dbReference type="ARBA" id="ARBA00022833"/>
    </source>
</evidence>
<comment type="similarity">
    <text evidence="6">Belongs to the peptidase M48 family.</text>
</comment>
<dbReference type="InterPro" id="IPR001915">
    <property type="entry name" value="Peptidase_M48"/>
</dbReference>
<dbReference type="GO" id="GO:0046872">
    <property type="term" value="F:metal ion binding"/>
    <property type="evidence" value="ECO:0007669"/>
    <property type="project" value="UniProtKB-KW"/>
</dbReference>
<evidence type="ECO:0000256" key="1">
    <source>
        <dbReference type="ARBA" id="ARBA00022670"/>
    </source>
</evidence>
<protein>
    <recommendedName>
        <fullName evidence="8">Peptidase M48 domain-containing protein</fullName>
    </recommendedName>
</protein>
<dbReference type="OrthoDB" id="3541294at2"/>
<sequence length="291" mass="30778">MNAWTFLPTALTLALSVVLGLAPLPLHPMWSARILGTVAATTLLATAGTLFFVMVNYGASLHPQAVDRLPEWALIGDDRPIPATLGVPATVLFGALCLTAAVVALRSAAEVRRATADARAILETDVPIAVAVPGRNGGVLASRGLLAALDPRELRVVFEHEGAHLRYAHHRYLAVAALAAACVPPLRPLRSRLRFALERWADEEAAEAVGDREQVARTIARVALLQRPPAPGPLLAFADSGVVGRVRALLVRAPDRNRISGPAVLLGTGLTTAALALTALQLDQAFRLTFL</sequence>
<keyword evidence="10" id="KW-1185">Reference proteome</keyword>
<dbReference type="InterPro" id="IPR052173">
    <property type="entry name" value="Beta-lactam_resp_regulator"/>
</dbReference>
<dbReference type="RefSeq" id="WP_123668190.1">
    <property type="nucleotide sequence ID" value="NZ_RJKE01000001.1"/>
</dbReference>
<dbReference type="PANTHER" id="PTHR34978">
    <property type="entry name" value="POSSIBLE SENSOR-TRANSDUCER PROTEIN BLAR"/>
    <property type="match status" value="1"/>
</dbReference>
<reference evidence="9 10" key="1">
    <citation type="submission" date="2018-11" db="EMBL/GenBank/DDBJ databases">
        <title>Sequencing the genomes of 1000 actinobacteria strains.</title>
        <authorList>
            <person name="Klenk H.-P."/>
        </authorList>
    </citation>
    <scope>NUCLEOTIDE SEQUENCE [LARGE SCALE GENOMIC DNA]</scope>
    <source>
        <strain evidence="9 10">DSM 44254</strain>
    </source>
</reference>
<dbReference type="PANTHER" id="PTHR34978:SF3">
    <property type="entry name" value="SLR0241 PROTEIN"/>
    <property type="match status" value="1"/>
</dbReference>
<keyword evidence="1 6" id="KW-0645">Protease</keyword>
<keyword evidence="3 6" id="KW-0378">Hydrolase</keyword>
<comment type="caution">
    <text evidence="9">The sequence shown here is derived from an EMBL/GenBank/DDBJ whole genome shotgun (WGS) entry which is preliminary data.</text>
</comment>
<evidence type="ECO:0000256" key="7">
    <source>
        <dbReference type="SAM" id="Phobius"/>
    </source>
</evidence>
<evidence type="ECO:0000313" key="9">
    <source>
        <dbReference type="EMBL" id="ROO89030.1"/>
    </source>
</evidence>
<dbReference type="Proteomes" id="UP000272400">
    <property type="component" value="Unassembled WGS sequence"/>
</dbReference>
<name>A0A3N1D691_9ACTN</name>
<feature type="transmembrane region" description="Helical" evidence="7">
    <location>
        <begin position="81"/>
        <end position="105"/>
    </location>
</feature>
<evidence type="ECO:0000256" key="2">
    <source>
        <dbReference type="ARBA" id="ARBA00022723"/>
    </source>
</evidence>
<dbReference type="GO" id="GO:0004222">
    <property type="term" value="F:metalloendopeptidase activity"/>
    <property type="evidence" value="ECO:0007669"/>
    <property type="project" value="InterPro"/>
</dbReference>
<gene>
    <name evidence="9" type="ORF">EDD29_6717</name>
</gene>
<dbReference type="CDD" id="cd07326">
    <property type="entry name" value="M56_BlaR1_MecR1_like"/>
    <property type="match status" value="1"/>
</dbReference>
<keyword evidence="7" id="KW-0812">Transmembrane</keyword>
<evidence type="ECO:0000256" key="5">
    <source>
        <dbReference type="ARBA" id="ARBA00023049"/>
    </source>
</evidence>
<keyword evidence="7" id="KW-0472">Membrane</keyword>
<keyword evidence="2" id="KW-0479">Metal-binding</keyword>
<comment type="cofactor">
    <cofactor evidence="6">
        <name>Zn(2+)</name>
        <dbReference type="ChEBI" id="CHEBI:29105"/>
    </cofactor>
    <text evidence="6">Binds 1 zinc ion per subunit.</text>
</comment>
<feature type="transmembrane region" description="Helical" evidence="7">
    <location>
        <begin position="263"/>
        <end position="282"/>
    </location>
</feature>